<dbReference type="Gene3D" id="3.30.429.10">
    <property type="entry name" value="Macrophage Migration Inhibitory Factor"/>
    <property type="match status" value="1"/>
</dbReference>
<accession>A0A7W8Q6X1</accession>
<keyword evidence="1" id="KW-0670">Pyruvate</keyword>
<sequence length="183" mass="20696">MKTIMQRGMAKTESTSATRHVRNVMVMAMVLMDWMARHIVGACETLSSEIDAMPYLQLDVNDHYSVESKRLLAAKMSETYAQMMSVDVRRISVAIRELGPGSVWRIAEESGEPVPVALMMLDIRRGRPPELRMELAKALCSLCIEILGLRQDRLNVEFTQHSGDEMYHPALGGYSPEWEPGQR</sequence>
<comment type="caution">
    <text evidence="1">The sequence shown here is derived from an EMBL/GenBank/DDBJ whole genome shotgun (WGS) entry which is preliminary data.</text>
</comment>
<dbReference type="Proteomes" id="UP000592780">
    <property type="component" value="Unassembled WGS sequence"/>
</dbReference>
<proteinExistence type="predicted"/>
<name>A0A7W8Q6X1_PARAM</name>
<evidence type="ECO:0000313" key="1">
    <source>
        <dbReference type="EMBL" id="MBB5424409.1"/>
    </source>
</evidence>
<dbReference type="EMBL" id="JACHDD010000004">
    <property type="protein sequence ID" value="MBB5424409.1"/>
    <property type="molecule type" value="Genomic_DNA"/>
</dbReference>
<dbReference type="SUPFAM" id="SSF55331">
    <property type="entry name" value="Tautomerase/MIF"/>
    <property type="match status" value="1"/>
</dbReference>
<dbReference type="InterPro" id="IPR014347">
    <property type="entry name" value="Tautomerase/MIF_sf"/>
</dbReference>
<protein>
    <submittedName>
        <fullName evidence="1">Phenylpyruvate tautomerase PptA (4-oxalocrotonate tautomerase family)</fullName>
    </submittedName>
</protein>
<dbReference type="AlphaFoldDB" id="A0A7W8Q6X1"/>
<reference evidence="1 2" key="1">
    <citation type="submission" date="2020-08" db="EMBL/GenBank/DDBJ databases">
        <title>Genomic Encyclopedia of Type Strains, Phase IV (KMG-V): Genome sequencing to study the core and pangenomes of soil and plant-associated prokaryotes.</title>
        <authorList>
            <person name="Whitman W."/>
        </authorList>
    </citation>
    <scope>NUCLEOTIDE SEQUENCE [LARGE SCALE GENOMIC DNA]</scope>
    <source>
        <strain evidence="1 2">JPY158</strain>
    </source>
</reference>
<organism evidence="1 2">
    <name type="scientific">Paraburkholderia atlantica</name>
    <dbReference type="NCBI Taxonomy" id="2654982"/>
    <lineage>
        <taxon>Bacteria</taxon>
        <taxon>Pseudomonadati</taxon>
        <taxon>Pseudomonadota</taxon>
        <taxon>Betaproteobacteria</taxon>
        <taxon>Burkholderiales</taxon>
        <taxon>Burkholderiaceae</taxon>
        <taxon>Paraburkholderia</taxon>
    </lineage>
</organism>
<evidence type="ECO:0000313" key="2">
    <source>
        <dbReference type="Proteomes" id="UP000592780"/>
    </source>
</evidence>
<gene>
    <name evidence="1" type="ORF">HDG40_002554</name>
</gene>
<keyword evidence="2" id="KW-1185">Reference proteome</keyword>